<proteinExistence type="predicted"/>
<feature type="domain" description="Integrase catalytic" evidence="2">
    <location>
        <begin position="150"/>
        <end position="342"/>
    </location>
</feature>
<evidence type="ECO:0000259" key="2">
    <source>
        <dbReference type="PROSITE" id="PS50994"/>
    </source>
</evidence>
<dbReference type="EMBL" id="LAZR01014090">
    <property type="protein sequence ID" value="KKM19012.1"/>
    <property type="molecule type" value="Genomic_DNA"/>
</dbReference>
<dbReference type="InterPro" id="IPR012337">
    <property type="entry name" value="RNaseH-like_sf"/>
</dbReference>
<dbReference type="SUPFAM" id="SSF53098">
    <property type="entry name" value="Ribonuclease H-like"/>
    <property type="match status" value="1"/>
</dbReference>
<feature type="region of interest" description="Disordered" evidence="1">
    <location>
        <begin position="380"/>
        <end position="413"/>
    </location>
</feature>
<dbReference type="Gene3D" id="3.30.420.10">
    <property type="entry name" value="Ribonuclease H-like superfamily/Ribonuclease H"/>
    <property type="match status" value="1"/>
</dbReference>
<dbReference type="AlphaFoldDB" id="A0A0F9HV65"/>
<dbReference type="InterPro" id="IPR001584">
    <property type="entry name" value="Integrase_cat-core"/>
</dbReference>
<dbReference type="GO" id="GO:0003676">
    <property type="term" value="F:nucleic acid binding"/>
    <property type="evidence" value="ECO:0007669"/>
    <property type="project" value="InterPro"/>
</dbReference>
<gene>
    <name evidence="3" type="ORF">LCGC14_1659920</name>
</gene>
<comment type="caution">
    <text evidence="3">The sequence shown here is derived from an EMBL/GenBank/DDBJ whole genome shotgun (WGS) entry which is preliminary data.</text>
</comment>
<evidence type="ECO:0000313" key="3">
    <source>
        <dbReference type="EMBL" id="KKM19012.1"/>
    </source>
</evidence>
<name>A0A0F9HV65_9ZZZZ</name>
<sequence length="413" mass="48861">MNMNARRQYLKVLQERYFMAKSRKDKSSILDEYCKNTHQNRKYAIRRIRSFSSVPKERRKRKQTYDGYVKVALAKLWEIFDYPCGQRLAPLLKTETSRLRQLEEIFISSEVVQKLATISPATIDRKLKHQREVLHLNRKRGGPKPASLLYKKVPIRLTEWDTSELGFLEIDLVIHCGSSPLGLYICSLNTVEISSGWWEAEAIMGKGQDPTFKALKGIRKRTPFEWKGIDSDNGPEFINHHLINYCEKENLEFTRSRPNKKNDNAYIEQKNWTHVRKVFGYFRYDTDEELILMNSLYEKELRLYKNFFSPVMKLTRKERVGGRVKRKYDVPKTPYQRLIESGQISDEKKKELQIIYRTLNPAELKRKIEEKTHRLYQLYEQKKRTTGANPSKKQRPRSVTNYMIQPPSIGLRG</sequence>
<protein>
    <recommendedName>
        <fullName evidence="2">Integrase catalytic domain-containing protein</fullName>
    </recommendedName>
</protein>
<organism evidence="3">
    <name type="scientific">marine sediment metagenome</name>
    <dbReference type="NCBI Taxonomy" id="412755"/>
    <lineage>
        <taxon>unclassified sequences</taxon>
        <taxon>metagenomes</taxon>
        <taxon>ecological metagenomes</taxon>
    </lineage>
</organism>
<reference evidence="3" key="1">
    <citation type="journal article" date="2015" name="Nature">
        <title>Complex archaea that bridge the gap between prokaryotes and eukaryotes.</title>
        <authorList>
            <person name="Spang A."/>
            <person name="Saw J.H."/>
            <person name="Jorgensen S.L."/>
            <person name="Zaremba-Niedzwiedzka K."/>
            <person name="Martijn J."/>
            <person name="Lind A.E."/>
            <person name="van Eijk R."/>
            <person name="Schleper C."/>
            <person name="Guy L."/>
            <person name="Ettema T.J."/>
        </authorList>
    </citation>
    <scope>NUCLEOTIDE SEQUENCE</scope>
</reference>
<evidence type="ECO:0000256" key="1">
    <source>
        <dbReference type="SAM" id="MobiDB-lite"/>
    </source>
</evidence>
<dbReference type="InterPro" id="IPR036397">
    <property type="entry name" value="RNaseH_sf"/>
</dbReference>
<dbReference type="PROSITE" id="PS50994">
    <property type="entry name" value="INTEGRASE"/>
    <property type="match status" value="1"/>
</dbReference>
<feature type="compositionally biased region" description="Polar residues" evidence="1">
    <location>
        <begin position="386"/>
        <end position="403"/>
    </location>
</feature>
<dbReference type="GO" id="GO:0015074">
    <property type="term" value="P:DNA integration"/>
    <property type="evidence" value="ECO:0007669"/>
    <property type="project" value="InterPro"/>
</dbReference>
<accession>A0A0F9HV65</accession>